<sequence length="157" mass="17908">MSAIKFLGLKIFFSTVLLLIFLSCNEEAKKNISESNKITFISFSNVSGNLGNYRIIKITQDSITSESGNTARQTHKQWASKTSPKIWKQLTSSFDLKSLNHIKSSESIQAKGGTDEVFQIKTSQKSHVYVNSYHDTLHYKQFERFKSQLEKILSEHP</sequence>
<evidence type="ECO:0008006" key="3">
    <source>
        <dbReference type="Google" id="ProtNLM"/>
    </source>
</evidence>
<dbReference type="PROSITE" id="PS51257">
    <property type="entry name" value="PROKAR_LIPOPROTEIN"/>
    <property type="match status" value="1"/>
</dbReference>
<gene>
    <name evidence="1" type="ORF">CLV73_1977</name>
</gene>
<evidence type="ECO:0000313" key="2">
    <source>
        <dbReference type="Proteomes" id="UP000228740"/>
    </source>
</evidence>
<dbReference type="OrthoDB" id="1273858at2"/>
<dbReference type="EMBL" id="PGFD01000001">
    <property type="protein sequence ID" value="PJJ67955.1"/>
    <property type="molecule type" value="Genomic_DNA"/>
</dbReference>
<reference evidence="1 2" key="1">
    <citation type="submission" date="2017-11" db="EMBL/GenBank/DDBJ databases">
        <title>Genomic Encyclopedia of Archaeal and Bacterial Type Strains, Phase II (KMG-II): From Individual Species to Whole Genera.</title>
        <authorList>
            <person name="Goeker M."/>
        </authorList>
    </citation>
    <scope>NUCLEOTIDE SEQUENCE [LARGE SCALE GENOMIC DNA]</scope>
    <source>
        <strain evidence="1 2">DSM 27617</strain>
    </source>
</reference>
<comment type="caution">
    <text evidence="1">The sequence shown here is derived from an EMBL/GenBank/DDBJ whole genome shotgun (WGS) entry which is preliminary data.</text>
</comment>
<accession>A0A2M9CAU8</accession>
<dbReference type="AlphaFoldDB" id="A0A2M9CAU8"/>
<keyword evidence="2" id="KW-1185">Reference proteome</keyword>
<proteinExistence type="predicted"/>
<dbReference type="Proteomes" id="UP000228740">
    <property type="component" value="Unassembled WGS sequence"/>
</dbReference>
<dbReference type="RefSeq" id="WP_100376623.1">
    <property type="nucleotide sequence ID" value="NZ_PGFD01000001.1"/>
</dbReference>
<protein>
    <recommendedName>
        <fullName evidence="3">Lipoprotein</fullName>
    </recommendedName>
</protein>
<evidence type="ECO:0000313" key="1">
    <source>
        <dbReference type="EMBL" id="PJJ67955.1"/>
    </source>
</evidence>
<name>A0A2M9CAU8_9FLAO</name>
<organism evidence="1 2">
    <name type="scientific">Chryseobacterium geocarposphaerae</name>
    <dbReference type="NCBI Taxonomy" id="1416776"/>
    <lineage>
        <taxon>Bacteria</taxon>
        <taxon>Pseudomonadati</taxon>
        <taxon>Bacteroidota</taxon>
        <taxon>Flavobacteriia</taxon>
        <taxon>Flavobacteriales</taxon>
        <taxon>Weeksellaceae</taxon>
        <taxon>Chryseobacterium group</taxon>
        <taxon>Chryseobacterium</taxon>
    </lineage>
</organism>